<organism evidence="2 3">
    <name type="scientific">Calypte anna</name>
    <name type="common">Anna's hummingbird</name>
    <name type="synonym">Archilochus anna</name>
    <dbReference type="NCBI Taxonomy" id="9244"/>
    <lineage>
        <taxon>Eukaryota</taxon>
        <taxon>Metazoa</taxon>
        <taxon>Chordata</taxon>
        <taxon>Craniata</taxon>
        <taxon>Vertebrata</taxon>
        <taxon>Euteleostomi</taxon>
        <taxon>Archelosauria</taxon>
        <taxon>Archosauria</taxon>
        <taxon>Dinosauria</taxon>
        <taxon>Saurischia</taxon>
        <taxon>Theropoda</taxon>
        <taxon>Coelurosauria</taxon>
        <taxon>Aves</taxon>
        <taxon>Neognathae</taxon>
        <taxon>Neoaves</taxon>
        <taxon>Strisores</taxon>
        <taxon>Apodiformes</taxon>
        <taxon>Trochilidae</taxon>
        <taxon>Calypte</taxon>
    </lineage>
</organism>
<evidence type="ECO:0000313" key="3">
    <source>
        <dbReference type="Proteomes" id="UP000054308"/>
    </source>
</evidence>
<feature type="transmembrane region" description="Helical" evidence="1">
    <location>
        <begin position="175"/>
        <end position="197"/>
    </location>
</feature>
<keyword evidence="1 2" id="KW-0812">Transmembrane</keyword>
<dbReference type="PANTHER" id="PTHR14788:SF5">
    <property type="entry name" value="TRANSMEMBRANE PROTEIN 156"/>
    <property type="match status" value="1"/>
</dbReference>
<feature type="non-terminal residue" evidence="2">
    <location>
        <position position="1"/>
    </location>
</feature>
<reference evidence="2 3" key="1">
    <citation type="submission" date="2014-04" db="EMBL/GenBank/DDBJ databases">
        <title>Genome evolution of avian class.</title>
        <authorList>
            <person name="Zhang G."/>
            <person name="Li C."/>
        </authorList>
    </citation>
    <scope>NUCLEOTIDE SEQUENCE [LARGE SCALE GENOMIC DNA]</scope>
    <source>
        <strain evidence="2">BGI_N300</strain>
    </source>
</reference>
<keyword evidence="1" id="KW-0472">Membrane</keyword>
<dbReference type="InterPro" id="IPR029374">
    <property type="entry name" value="TMEM156"/>
</dbReference>
<dbReference type="STRING" id="9244.A0A091HVZ7"/>
<protein>
    <submittedName>
        <fullName evidence="2">Transmembrane protein 156</fullName>
    </submittedName>
</protein>
<proteinExistence type="predicted"/>
<dbReference type="PANTHER" id="PTHR14788">
    <property type="entry name" value="TRANSMEMBRANE PROTEIN 156"/>
    <property type="match status" value="1"/>
</dbReference>
<evidence type="ECO:0000313" key="2">
    <source>
        <dbReference type="EMBL" id="KFO99307.1"/>
    </source>
</evidence>
<feature type="non-terminal residue" evidence="2">
    <location>
        <position position="239"/>
    </location>
</feature>
<keyword evidence="3" id="KW-1185">Reference proteome</keyword>
<evidence type="ECO:0000256" key="1">
    <source>
        <dbReference type="SAM" id="Phobius"/>
    </source>
</evidence>
<accession>A0A091HVZ7</accession>
<dbReference type="Proteomes" id="UP000054308">
    <property type="component" value="Unassembled WGS sequence"/>
</dbReference>
<dbReference type="AlphaFoldDB" id="A0A091HVZ7"/>
<dbReference type="EMBL" id="KL217819">
    <property type="protein sequence ID" value="KFO99307.1"/>
    <property type="molecule type" value="Genomic_DNA"/>
</dbReference>
<keyword evidence="1" id="KW-1133">Transmembrane helix</keyword>
<gene>
    <name evidence="2" type="ORF">N300_04066</name>
</gene>
<name>A0A091HVZ7_CALAN</name>
<sequence>DTCSSHNTTFPLCTFNNSCKRSVQERDKQNILLKVTVNHSNFQNIPCICQSAMREQQSHTKHTECESRRNVNVDHQGSGSAVKETKGSFEVKTEDAIYFYKYFNFTTFSEKEVEHTIYYLLEIHINSSIVGGRNATEEYLNHSCLVSMMEDQNDCINISLQLKSYVEYPMCMTKIIWLTMIPVVFVFTISIVIYKILQEHDQNYFNHRLAAVFTILRRKTSRRTRRTTLDTKIHPFPGK</sequence>
<dbReference type="Pfam" id="PF15106">
    <property type="entry name" value="TMEM156"/>
    <property type="match status" value="1"/>
</dbReference>